<proteinExistence type="evidence at transcript level"/>
<accession>A0A1C8YXM8</accession>
<dbReference type="InterPro" id="IPR009017">
    <property type="entry name" value="GFP"/>
</dbReference>
<evidence type="ECO:0000313" key="1">
    <source>
        <dbReference type="EMBL" id="AOI27769.1"/>
    </source>
</evidence>
<dbReference type="SUPFAM" id="SSF54511">
    <property type="entry name" value="GFP-like"/>
    <property type="match status" value="1"/>
</dbReference>
<protein>
    <submittedName>
        <fullName evidence="1">Putative nonfluorescent protein</fullName>
    </submittedName>
</protein>
<organism evidence="1">
    <name type="scientific">Bolinopsis infundibulum</name>
    <dbReference type="NCBI Taxonomy" id="140455"/>
    <lineage>
        <taxon>Eukaryota</taxon>
        <taxon>Metazoa</taxon>
        <taxon>Ctenophora</taxon>
        <taxon>Tentaculata</taxon>
        <taxon>Lobata</taxon>
        <taxon>Bolinopsidae</taxon>
        <taxon>Bolinopsis</taxon>
    </lineage>
</organism>
<dbReference type="AlphaFoldDB" id="A0A1C8YXM8"/>
<sequence>MDHRMERAESMFTGNAKSKVIAEVHFEDEPDSSYKVTGEGFAQPLDGCQNLELNCNSPLPINFNIVGTIIQTNFRMFTQYTGTMVYDFFKTGFPGSMNVELEGKFTDGMTVRATCTLTHVKETLICRCQVHFEGVGEESLAKSEDLSQTMPCFEVVDKGDKADEALTNIDLVWRTGSGSYSCRLNSLIKCAGNFAPPFHFIGHEYKLTEKSENNLHFAQRQKSRGTVINYYKNSN</sequence>
<name>A0A1C8YXM8_9METZ</name>
<dbReference type="EMBL" id="KT964716">
    <property type="protein sequence ID" value="AOI27769.1"/>
    <property type="molecule type" value="mRNA"/>
</dbReference>
<reference evidence="1" key="1">
    <citation type="journal article" date="2016" name="BMC Evol. Biol.">
        <title>Non-excitable fluorescent protein orthologs found in ctenophores.</title>
        <authorList>
            <person name="Francis W.R."/>
            <person name="Christianson L.M."/>
            <person name="Powers M.L."/>
            <person name="Schnitzler C.E."/>
            <person name="D Haddock S.H."/>
        </authorList>
    </citation>
    <scope>NUCLEOTIDE SEQUENCE</scope>
    <source>
        <strain evidence="1">V3710D1</strain>
    </source>
</reference>
<dbReference type="Gene3D" id="2.40.155.10">
    <property type="entry name" value="Green fluorescent protein"/>
    <property type="match status" value="1"/>
</dbReference>